<feature type="domain" description="Glycosyl transferase family 1" evidence="1">
    <location>
        <begin position="174"/>
        <end position="332"/>
    </location>
</feature>
<dbReference type="PANTHER" id="PTHR12526:SF630">
    <property type="entry name" value="GLYCOSYLTRANSFERASE"/>
    <property type="match status" value="1"/>
</dbReference>
<evidence type="ECO:0000313" key="3">
    <source>
        <dbReference type="Proteomes" id="UP000256379"/>
    </source>
</evidence>
<reference evidence="2 3" key="1">
    <citation type="submission" date="2018-04" db="EMBL/GenBank/DDBJ databases">
        <title>Novel Campyloabacter and Helicobacter Species and Strains.</title>
        <authorList>
            <person name="Mannion A.J."/>
            <person name="Shen Z."/>
            <person name="Fox J.G."/>
        </authorList>
    </citation>
    <scope>NUCLEOTIDE SEQUENCE [LARGE SCALE GENOMIC DNA]</scope>
    <source>
        <strain evidence="2 3">MIT 17-337</strain>
    </source>
</reference>
<name>A0A3D8IK48_9HELI</name>
<evidence type="ECO:0000259" key="1">
    <source>
        <dbReference type="Pfam" id="PF00534"/>
    </source>
</evidence>
<dbReference type="SUPFAM" id="SSF53756">
    <property type="entry name" value="UDP-Glycosyltransferase/glycogen phosphorylase"/>
    <property type="match status" value="1"/>
</dbReference>
<dbReference type="InterPro" id="IPR001296">
    <property type="entry name" value="Glyco_trans_1"/>
</dbReference>
<accession>A0A3D8IK48</accession>
<dbReference type="AlphaFoldDB" id="A0A3D8IK48"/>
<dbReference type="GO" id="GO:0016757">
    <property type="term" value="F:glycosyltransferase activity"/>
    <property type="evidence" value="ECO:0007669"/>
    <property type="project" value="InterPro"/>
</dbReference>
<dbReference type="Proteomes" id="UP000256379">
    <property type="component" value="Unassembled WGS sequence"/>
</dbReference>
<dbReference type="Gene3D" id="3.40.50.2000">
    <property type="entry name" value="Glycogen Phosphorylase B"/>
    <property type="match status" value="2"/>
</dbReference>
<dbReference type="EMBL" id="NXLQ01000014">
    <property type="protein sequence ID" value="RDU65256.1"/>
    <property type="molecule type" value="Genomic_DNA"/>
</dbReference>
<keyword evidence="2" id="KW-0808">Transferase</keyword>
<keyword evidence="3" id="KW-1185">Reference proteome</keyword>
<dbReference type="RefSeq" id="WP_115543243.1">
    <property type="nucleotide sequence ID" value="NZ_NXLQ01000014.1"/>
</dbReference>
<evidence type="ECO:0000313" key="2">
    <source>
        <dbReference type="EMBL" id="RDU65256.1"/>
    </source>
</evidence>
<sequence length="354" mass="40809">MQKLMIILRDITENGGGERVCANLVNAFLESFKVEVEIVSFYRLNPAPFYKILPQAQITYLSSSTILTKNKVKKFWNKTLYRLYLSYKAMKYIKKSHATIVLANDGVFIPFSKIKNINLLRIWHIKIPKKKKRIFDRFKTIIVLSSRNLAQWQHYHNNVKVIPNFLPIMPSIQTQYDKKRILAAGRMSTEKGFDRLINTYAMIAKEIPDWELVIAGDGILKHELQAQIEFLGLQEYIKLLPFTQDMESLYLSASICVMSSYTEGFSMVLLEAGSYGLPCVSFDIEAGPKDIIEDSKSGYLIPDNDCELYAKKLKALVDDKNLRETMGQSAREIVKKKFGKESIMLLWKEVLFCQ</sequence>
<gene>
    <name evidence="2" type="ORF">CQA53_06680</name>
</gene>
<dbReference type="Pfam" id="PF00534">
    <property type="entry name" value="Glycos_transf_1"/>
    <property type="match status" value="1"/>
</dbReference>
<protein>
    <submittedName>
        <fullName evidence="2">Glycosyltransferase family 4 protein</fullName>
    </submittedName>
</protein>
<dbReference type="PANTHER" id="PTHR12526">
    <property type="entry name" value="GLYCOSYLTRANSFERASE"/>
    <property type="match status" value="1"/>
</dbReference>
<dbReference type="CDD" id="cd03820">
    <property type="entry name" value="GT4_AmsD-like"/>
    <property type="match status" value="1"/>
</dbReference>
<organism evidence="2 3">
    <name type="scientific">Helicobacter didelphidarum</name>
    <dbReference type="NCBI Taxonomy" id="2040648"/>
    <lineage>
        <taxon>Bacteria</taxon>
        <taxon>Pseudomonadati</taxon>
        <taxon>Campylobacterota</taxon>
        <taxon>Epsilonproteobacteria</taxon>
        <taxon>Campylobacterales</taxon>
        <taxon>Helicobacteraceae</taxon>
        <taxon>Helicobacter</taxon>
    </lineage>
</organism>
<proteinExistence type="predicted"/>
<dbReference type="OrthoDB" id="6286688at2"/>
<comment type="caution">
    <text evidence="2">The sequence shown here is derived from an EMBL/GenBank/DDBJ whole genome shotgun (WGS) entry which is preliminary data.</text>
</comment>